<organism evidence="1 2">
    <name type="scientific">Pteropus alecto</name>
    <name type="common">Black flying fox</name>
    <dbReference type="NCBI Taxonomy" id="9402"/>
    <lineage>
        <taxon>Eukaryota</taxon>
        <taxon>Metazoa</taxon>
        <taxon>Chordata</taxon>
        <taxon>Craniata</taxon>
        <taxon>Vertebrata</taxon>
        <taxon>Euteleostomi</taxon>
        <taxon>Mammalia</taxon>
        <taxon>Eutheria</taxon>
        <taxon>Laurasiatheria</taxon>
        <taxon>Chiroptera</taxon>
        <taxon>Yinpterochiroptera</taxon>
        <taxon>Pteropodoidea</taxon>
        <taxon>Pteropodidae</taxon>
        <taxon>Pteropodinae</taxon>
        <taxon>Pteropus</taxon>
    </lineage>
</organism>
<sequence>MPLRSLKFNAIKSHDLKGDHFKNADIHLYTVTRSALLNGQRHAQTKLGLAFSDTTPGVTPTGMRAEGMWSRGAETSDGTTSETMSKWQKKTRALCEQRHRGETAGAQTGVVLVLPGAEGPSAHALNSHHDPVRWMDDHLLSDLFKVTTQCQRDCLTLELC</sequence>
<evidence type="ECO:0000313" key="1">
    <source>
        <dbReference type="EMBL" id="ELK12704.1"/>
    </source>
</evidence>
<dbReference type="EMBL" id="KB030659">
    <property type="protein sequence ID" value="ELK12704.1"/>
    <property type="molecule type" value="Genomic_DNA"/>
</dbReference>
<reference evidence="2" key="1">
    <citation type="journal article" date="2013" name="Science">
        <title>Comparative analysis of bat genomes provides insight into the evolution of flight and immunity.</title>
        <authorList>
            <person name="Zhang G."/>
            <person name="Cowled C."/>
            <person name="Shi Z."/>
            <person name="Huang Z."/>
            <person name="Bishop-Lilly K.A."/>
            <person name="Fang X."/>
            <person name="Wynne J.W."/>
            <person name="Xiong Z."/>
            <person name="Baker M.L."/>
            <person name="Zhao W."/>
            <person name="Tachedjian M."/>
            <person name="Zhu Y."/>
            <person name="Zhou P."/>
            <person name="Jiang X."/>
            <person name="Ng J."/>
            <person name="Yang L."/>
            <person name="Wu L."/>
            <person name="Xiao J."/>
            <person name="Feng Y."/>
            <person name="Chen Y."/>
            <person name="Sun X."/>
            <person name="Zhang Y."/>
            <person name="Marsh G.A."/>
            <person name="Crameri G."/>
            <person name="Broder C.C."/>
            <person name="Frey K.G."/>
            <person name="Wang L.F."/>
            <person name="Wang J."/>
        </authorList>
    </citation>
    <scope>NUCLEOTIDE SEQUENCE [LARGE SCALE GENOMIC DNA]</scope>
</reference>
<gene>
    <name evidence="1" type="ORF">PAL_GLEAN10003967</name>
</gene>
<accession>L5KM22</accession>
<dbReference type="Proteomes" id="UP000010552">
    <property type="component" value="Unassembled WGS sequence"/>
</dbReference>
<protein>
    <submittedName>
        <fullName evidence="1">Uncharacterized protein</fullName>
    </submittedName>
</protein>
<dbReference type="InParanoid" id="L5KM22"/>
<dbReference type="AlphaFoldDB" id="L5KM22"/>
<keyword evidence="2" id="KW-1185">Reference proteome</keyword>
<evidence type="ECO:0000313" key="2">
    <source>
        <dbReference type="Proteomes" id="UP000010552"/>
    </source>
</evidence>
<proteinExistence type="predicted"/>
<name>L5KM22_PTEAL</name>